<dbReference type="PANTHER" id="PTHR33434:SF2">
    <property type="entry name" value="FATTY ACID-BINDING PROTEIN TM_1468"/>
    <property type="match status" value="1"/>
</dbReference>
<dbReference type="Gene3D" id="3.30.1180.10">
    <property type="match status" value="1"/>
</dbReference>
<dbReference type="InterPro" id="IPR050270">
    <property type="entry name" value="DegV_domain_contain"/>
</dbReference>
<dbReference type="OrthoDB" id="9780216at2"/>
<dbReference type="GO" id="GO:0008289">
    <property type="term" value="F:lipid binding"/>
    <property type="evidence" value="ECO:0007669"/>
    <property type="project" value="UniProtKB-KW"/>
</dbReference>
<keyword evidence="3" id="KW-1185">Reference proteome</keyword>
<dbReference type="Proteomes" id="UP000632659">
    <property type="component" value="Unassembled WGS sequence"/>
</dbReference>
<name>A0A8J6NYU6_9FIRM</name>
<dbReference type="Pfam" id="PF02645">
    <property type="entry name" value="DegV"/>
    <property type="match status" value="1"/>
</dbReference>
<dbReference type="InterPro" id="IPR003797">
    <property type="entry name" value="DegV"/>
</dbReference>
<reference evidence="2" key="1">
    <citation type="submission" date="2020-08" db="EMBL/GenBank/DDBJ databases">
        <title>Genome public.</title>
        <authorList>
            <person name="Liu C."/>
            <person name="Sun Q."/>
        </authorList>
    </citation>
    <scope>NUCLEOTIDE SEQUENCE</scope>
    <source>
        <strain evidence="2">NSJ-15</strain>
    </source>
</reference>
<evidence type="ECO:0000256" key="1">
    <source>
        <dbReference type="ARBA" id="ARBA00023121"/>
    </source>
</evidence>
<evidence type="ECO:0000313" key="2">
    <source>
        <dbReference type="EMBL" id="MBC8609816.1"/>
    </source>
</evidence>
<dbReference type="Gene3D" id="3.40.50.10170">
    <property type="match status" value="1"/>
</dbReference>
<sequence>MAITKIMTDSASDIPAQYEADYEIEILGFPLTIGEETYYERVDFPVKEDFYTRLYSEPKIPTHAQITQMEFEEKFEEFWKKGYQNLIYVCINSKGSNTFNSALMAKKHFEEAHPEADFTIYILDAKTYSYAYGYAVVEAAKKAQKGTAVKEIVAYLEDWFNSVEIYATAYSLEFAKKSGRVSSTAAFVGELLGLKPVITFIDGDNATPAKVRGDKAVVPTLVKFAKEHIVPKTPYIILYGNNMEERDKLIKEMEKAIGYPAADIVQIGATISINIGANLVGIVIKGAQKH</sequence>
<protein>
    <submittedName>
        <fullName evidence="2">DegV family protein</fullName>
    </submittedName>
</protein>
<dbReference type="AlphaFoldDB" id="A0A8J6NYU6"/>
<evidence type="ECO:0000313" key="3">
    <source>
        <dbReference type="Proteomes" id="UP000632659"/>
    </source>
</evidence>
<dbReference type="RefSeq" id="WP_093988243.1">
    <property type="nucleotide sequence ID" value="NZ_FYDD01000003.1"/>
</dbReference>
<proteinExistence type="predicted"/>
<keyword evidence="1" id="KW-0446">Lipid-binding</keyword>
<accession>A0A8J6NYU6</accession>
<dbReference type="EMBL" id="JACRTL010000001">
    <property type="protein sequence ID" value="MBC8609816.1"/>
    <property type="molecule type" value="Genomic_DNA"/>
</dbReference>
<dbReference type="PROSITE" id="PS51482">
    <property type="entry name" value="DEGV"/>
    <property type="match status" value="1"/>
</dbReference>
<dbReference type="InterPro" id="IPR043168">
    <property type="entry name" value="DegV_C"/>
</dbReference>
<dbReference type="PANTHER" id="PTHR33434">
    <property type="entry name" value="DEGV DOMAIN-CONTAINING PROTEIN DR_1986-RELATED"/>
    <property type="match status" value="1"/>
</dbReference>
<dbReference type="SUPFAM" id="SSF82549">
    <property type="entry name" value="DAK1/DegV-like"/>
    <property type="match status" value="1"/>
</dbReference>
<organism evidence="2 3">
    <name type="scientific">Massiliimalia timonensis</name>
    <dbReference type="NCBI Taxonomy" id="1987501"/>
    <lineage>
        <taxon>Bacteria</taxon>
        <taxon>Bacillati</taxon>
        <taxon>Bacillota</taxon>
        <taxon>Clostridia</taxon>
        <taxon>Eubacteriales</taxon>
        <taxon>Oscillospiraceae</taxon>
        <taxon>Massiliimalia</taxon>
    </lineage>
</organism>
<dbReference type="NCBIfam" id="TIGR00762">
    <property type="entry name" value="DegV"/>
    <property type="match status" value="1"/>
</dbReference>
<gene>
    <name evidence="2" type="ORF">H8702_01600</name>
</gene>
<comment type="caution">
    <text evidence="2">The sequence shown here is derived from an EMBL/GenBank/DDBJ whole genome shotgun (WGS) entry which is preliminary data.</text>
</comment>